<evidence type="ECO:0000256" key="1">
    <source>
        <dbReference type="ARBA" id="ARBA00004448"/>
    </source>
</evidence>
<evidence type="ECO:0000256" key="6">
    <source>
        <dbReference type="ARBA" id="ARBA00022989"/>
    </source>
</evidence>
<evidence type="ECO:0000256" key="5">
    <source>
        <dbReference type="ARBA" id="ARBA00022792"/>
    </source>
</evidence>
<keyword evidence="8 9" id="KW-0472">Membrane</keyword>
<keyword evidence="3 9" id="KW-0813">Transport</keyword>
<reference evidence="10" key="1">
    <citation type="submission" date="2019-11" db="EMBL/GenBank/DDBJ databases">
        <authorList>
            <person name="Liu Y."/>
            <person name="Hou J."/>
            <person name="Li T.-Q."/>
            <person name="Guan C.-H."/>
            <person name="Wu X."/>
            <person name="Wu H.-Z."/>
            <person name="Ling F."/>
            <person name="Zhang R."/>
            <person name="Shi X.-G."/>
            <person name="Ren J.-P."/>
            <person name="Chen E.-F."/>
            <person name="Sun J.-M."/>
        </authorList>
    </citation>
    <scope>NUCLEOTIDE SEQUENCE</scope>
    <source>
        <strain evidence="10">Adult_tree_wgs_1</strain>
        <tissue evidence="10">Leaves</tissue>
    </source>
</reference>
<evidence type="ECO:0000256" key="8">
    <source>
        <dbReference type="ARBA" id="ARBA00023136"/>
    </source>
</evidence>
<comment type="caution">
    <text evidence="10">The sequence shown here is derived from an EMBL/GenBank/DDBJ whole genome shotgun (WGS) entry which is preliminary data.</text>
</comment>
<organism evidence="10 11">
    <name type="scientific">Rhododendron simsii</name>
    <name type="common">Sims's rhododendron</name>
    <dbReference type="NCBI Taxonomy" id="118357"/>
    <lineage>
        <taxon>Eukaryota</taxon>
        <taxon>Viridiplantae</taxon>
        <taxon>Streptophyta</taxon>
        <taxon>Embryophyta</taxon>
        <taxon>Tracheophyta</taxon>
        <taxon>Spermatophyta</taxon>
        <taxon>Magnoliopsida</taxon>
        <taxon>eudicotyledons</taxon>
        <taxon>Gunneridae</taxon>
        <taxon>Pentapetalae</taxon>
        <taxon>asterids</taxon>
        <taxon>Ericales</taxon>
        <taxon>Ericaceae</taxon>
        <taxon>Ericoideae</taxon>
        <taxon>Rhodoreae</taxon>
        <taxon>Rhododendron</taxon>
    </lineage>
</organism>
<name>A0A834L9B6_RHOSS</name>
<dbReference type="PANTHER" id="PTHR14154">
    <property type="entry name" value="UPF0041 BRAIN PROTEIN 44-RELATED"/>
    <property type="match status" value="1"/>
</dbReference>
<keyword evidence="5 9" id="KW-0999">Mitochondrion inner membrane</keyword>
<dbReference type="GO" id="GO:0005743">
    <property type="term" value="C:mitochondrial inner membrane"/>
    <property type="evidence" value="ECO:0007669"/>
    <property type="project" value="UniProtKB-SubCell"/>
</dbReference>
<dbReference type="OrthoDB" id="1697690at2759"/>
<evidence type="ECO:0000256" key="7">
    <source>
        <dbReference type="ARBA" id="ARBA00023128"/>
    </source>
</evidence>
<keyword evidence="4 9" id="KW-0812">Transmembrane</keyword>
<sequence>MYNYFSRELVNCNWWVWQWQGLVDMKKPPDMISGNMTGAMCVLSALFVSFAWMVQPRNYLLLTCHASNETEQLYQLPRWAKGNG</sequence>
<evidence type="ECO:0000256" key="3">
    <source>
        <dbReference type="ARBA" id="ARBA00022448"/>
    </source>
</evidence>
<evidence type="ECO:0000256" key="2">
    <source>
        <dbReference type="ARBA" id="ARBA00006416"/>
    </source>
</evidence>
<evidence type="ECO:0000256" key="9">
    <source>
        <dbReference type="RuleBase" id="RU363100"/>
    </source>
</evidence>
<feature type="transmembrane region" description="Helical" evidence="9">
    <location>
        <begin position="32"/>
        <end position="54"/>
    </location>
</feature>
<keyword evidence="7 9" id="KW-0496">Mitochondrion</keyword>
<dbReference type="EMBL" id="WJXA01000012">
    <property type="protein sequence ID" value="KAF7124550.1"/>
    <property type="molecule type" value="Genomic_DNA"/>
</dbReference>
<evidence type="ECO:0000313" key="11">
    <source>
        <dbReference type="Proteomes" id="UP000626092"/>
    </source>
</evidence>
<dbReference type="InterPro" id="IPR005336">
    <property type="entry name" value="MPC"/>
</dbReference>
<dbReference type="Pfam" id="PF03650">
    <property type="entry name" value="MPC"/>
    <property type="match status" value="1"/>
</dbReference>
<accession>A0A834L9B6</accession>
<dbReference type="AlphaFoldDB" id="A0A834L9B6"/>
<comment type="function">
    <text evidence="9">Mediates the uptake of pyruvate into mitochondria.</text>
</comment>
<dbReference type="GO" id="GO:0006850">
    <property type="term" value="P:pyruvate import into mitochondria"/>
    <property type="evidence" value="ECO:0007669"/>
    <property type="project" value="InterPro"/>
</dbReference>
<gene>
    <name evidence="10" type="ORF">RHSIM_Rhsim12G0173200</name>
</gene>
<keyword evidence="11" id="KW-1185">Reference proteome</keyword>
<comment type="caution">
    <text evidence="9">Lacks conserved residue(s) required for the propagation of feature annotation.</text>
</comment>
<comment type="similarity">
    <text evidence="2 9">Belongs to the mitochondrial pyruvate carrier (MPC) (TC 2.A.105) family.</text>
</comment>
<evidence type="ECO:0000256" key="4">
    <source>
        <dbReference type="ARBA" id="ARBA00022692"/>
    </source>
</evidence>
<proteinExistence type="inferred from homology"/>
<protein>
    <recommendedName>
        <fullName evidence="9">Mitochondrial pyruvate carrier</fullName>
    </recommendedName>
</protein>
<comment type="subcellular location">
    <subcellularLocation>
        <location evidence="1 9">Mitochondrion inner membrane</location>
        <topology evidence="1 9">Multi-pass membrane protein</topology>
    </subcellularLocation>
</comment>
<dbReference type="Proteomes" id="UP000626092">
    <property type="component" value="Unassembled WGS sequence"/>
</dbReference>
<keyword evidence="6 9" id="KW-1133">Transmembrane helix</keyword>
<evidence type="ECO:0000313" key="10">
    <source>
        <dbReference type="EMBL" id="KAF7124550.1"/>
    </source>
</evidence>